<keyword evidence="2" id="KW-1185">Reference proteome</keyword>
<evidence type="ECO:0000313" key="1">
    <source>
        <dbReference type="EMBL" id="AYU79056.1"/>
    </source>
</evidence>
<reference evidence="1 2" key="1">
    <citation type="journal article" date="2018" name="Sci. Rep.">
        <title>A complete Leishmania donovani reference genome identifies novel genetic variations associated with virulence.</title>
        <authorList>
            <person name="Lypaczewski P."/>
            <person name="Hoshizaki J."/>
            <person name="Zhang W.-W."/>
            <person name="McCall L.-I."/>
            <person name="Torcivia-Rodriguez J."/>
            <person name="Simonyan V."/>
            <person name="Kaur A."/>
            <person name="Dewar K."/>
            <person name="Matlashewski G."/>
        </authorList>
    </citation>
    <scope>NUCLEOTIDE SEQUENCE [LARGE SCALE GENOMIC DNA]</scope>
    <source>
        <strain evidence="1 2">LdCL</strain>
    </source>
</reference>
<proteinExistence type="predicted"/>
<sequence length="285" mass="30051">MASAAYYKKQQAQLHLAKSEVQAIMEKLVAAVAQSRPRSPLRAMLQTLDRIEEEGIGSASAAAKIAPPLLTPRLVILTGPPACGKSVQASHVAAFLGGVHCALPSLVRDAFNGGRLPGSKAVYVPESLQAELRAAKEAFARQTLAAATTSSFLSALPPDLAARLVVNRIQYETGQRQAAADTVPTPEMQRPASTVFFVLDGYPATIAEALALEAATGQEISVAVTLRCPADCLQARRHSPIPPARLASLGTFEAYWSAQHKLRVVDGAQSIAAVTRQVLAALGEE</sequence>
<evidence type="ECO:0008006" key="3">
    <source>
        <dbReference type="Google" id="ProtNLM"/>
    </source>
</evidence>
<accession>A0A3Q8ICN4</accession>
<dbReference type="OrthoDB" id="267121at2759"/>
<dbReference type="EMBL" id="CP029522">
    <property type="protein sequence ID" value="AYU79056.1"/>
    <property type="molecule type" value="Genomic_DNA"/>
</dbReference>
<dbReference type="VEuPathDB" id="TriTrypDB:LDHU3_23.2290"/>
<dbReference type="AlphaFoldDB" id="A0A3Q8ICN4"/>
<name>A0A3Q8ICN4_LEIDO</name>
<dbReference type="Gene3D" id="3.40.50.300">
    <property type="entry name" value="P-loop containing nucleotide triphosphate hydrolases"/>
    <property type="match status" value="1"/>
</dbReference>
<dbReference type="InterPro" id="IPR027417">
    <property type="entry name" value="P-loop_NTPase"/>
</dbReference>
<gene>
    <name evidence="1" type="ORF">LdCL_230024400</name>
</gene>
<dbReference type="Proteomes" id="UP000274082">
    <property type="component" value="Chromosome 23"/>
</dbReference>
<dbReference type="VEuPathDB" id="TriTrypDB:LdCL_230024400"/>
<dbReference type="PANTHER" id="PTHR11667">
    <property type="match status" value="1"/>
</dbReference>
<evidence type="ECO:0000313" key="2">
    <source>
        <dbReference type="Proteomes" id="UP000274082"/>
    </source>
</evidence>
<dbReference type="SUPFAM" id="SSF52540">
    <property type="entry name" value="P-loop containing nucleoside triphosphate hydrolases"/>
    <property type="match status" value="1"/>
</dbReference>
<protein>
    <recommendedName>
        <fullName evidence="3">Adenylate kinase</fullName>
    </recommendedName>
</protein>
<dbReference type="VEuPathDB" id="TriTrypDB:LdBPK_231730.1"/>
<organism evidence="1 2">
    <name type="scientific">Leishmania donovani</name>
    <dbReference type="NCBI Taxonomy" id="5661"/>
    <lineage>
        <taxon>Eukaryota</taxon>
        <taxon>Discoba</taxon>
        <taxon>Euglenozoa</taxon>
        <taxon>Kinetoplastea</taxon>
        <taxon>Metakinetoplastina</taxon>
        <taxon>Trypanosomatida</taxon>
        <taxon>Trypanosomatidae</taxon>
        <taxon>Leishmaniinae</taxon>
        <taxon>Leishmania</taxon>
    </lineage>
</organism>
<dbReference type="PANTHER" id="PTHR11667:SF27">
    <property type="entry name" value="ADENYLATE KINASE"/>
    <property type="match status" value="1"/>
</dbReference>